<dbReference type="Proteomes" id="UP000244920">
    <property type="component" value="Chromosome"/>
</dbReference>
<dbReference type="EMBL" id="CP029206">
    <property type="protein sequence ID" value="AWI51416.1"/>
    <property type="molecule type" value="Genomic_DNA"/>
</dbReference>
<dbReference type="KEGG" id="apor:DDU33_07920"/>
<evidence type="ECO:0000313" key="2">
    <source>
        <dbReference type="Proteomes" id="UP000244920"/>
    </source>
</evidence>
<dbReference type="RefSeq" id="WP_108924288.1">
    <property type="nucleotide sequence ID" value="NZ_CP029206.1"/>
</dbReference>
<protein>
    <submittedName>
        <fullName evidence="1">DUF2590 domain-containing protein</fullName>
    </submittedName>
</protein>
<reference evidence="2" key="1">
    <citation type="submission" date="2018-05" db="EMBL/GenBank/DDBJ databases">
        <title>Complete genome sequence of Actinobacillus porcitonsillarum reference strain 9953L55 (CCUG 46996).</title>
        <authorList>
            <person name="Dona V."/>
            <person name="Perreten V."/>
        </authorList>
    </citation>
    <scope>NUCLEOTIDE SEQUENCE [LARGE SCALE GENOMIC DNA]</scope>
    <source>
        <strain evidence="2">9953L55</strain>
    </source>
</reference>
<dbReference type="AlphaFoldDB" id="A0A2U8FLR9"/>
<name>A0A2U8FLR9_9PAST</name>
<dbReference type="Pfam" id="PF10761">
    <property type="entry name" value="DUF2590"/>
    <property type="match status" value="1"/>
</dbReference>
<accession>A0A2U8FLR9</accession>
<keyword evidence="2" id="KW-1185">Reference proteome</keyword>
<proteinExistence type="predicted"/>
<gene>
    <name evidence="1" type="ORF">DDU33_07920</name>
</gene>
<organism evidence="1 2">
    <name type="scientific">Actinobacillus porcitonsillarum</name>
    <dbReference type="NCBI Taxonomy" id="189834"/>
    <lineage>
        <taxon>Bacteria</taxon>
        <taxon>Pseudomonadati</taxon>
        <taxon>Pseudomonadota</taxon>
        <taxon>Gammaproteobacteria</taxon>
        <taxon>Pasteurellales</taxon>
        <taxon>Pasteurellaceae</taxon>
        <taxon>Actinobacillus</taxon>
    </lineage>
</organism>
<evidence type="ECO:0000313" key="1">
    <source>
        <dbReference type="EMBL" id="AWI51416.1"/>
    </source>
</evidence>
<dbReference type="InterPro" id="IPR019697">
    <property type="entry name" value="Phage_HP1_Orf28"/>
</dbReference>
<sequence>MREKLYLDLLITGEDITLDSGRQPIICDNRISIAQDVKHAILESGLATQLIAERSRILRRDILLQIILLVEEDERLVPGTVAITEENNRRLLLTAETYDFGNIEAQEILL</sequence>